<dbReference type="PANTHER" id="PTHR43289">
    <property type="entry name" value="MITOGEN-ACTIVATED PROTEIN KINASE KINASE KINASE 20-RELATED"/>
    <property type="match status" value="1"/>
</dbReference>
<dbReference type="Pfam" id="PF00069">
    <property type="entry name" value="Pkinase"/>
    <property type="match status" value="1"/>
</dbReference>
<name>A0ABT4UZ95_9PSEU</name>
<dbReference type="SMART" id="SM00220">
    <property type="entry name" value="S_TKc"/>
    <property type="match status" value="1"/>
</dbReference>
<evidence type="ECO:0000256" key="2">
    <source>
        <dbReference type="ARBA" id="ARBA00022741"/>
    </source>
</evidence>
<dbReference type="Proteomes" id="UP001210380">
    <property type="component" value="Unassembled WGS sequence"/>
</dbReference>
<organism evidence="8 9">
    <name type="scientific">Saccharopolyspora oryzae</name>
    <dbReference type="NCBI Taxonomy" id="2997343"/>
    <lineage>
        <taxon>Bacteria</taxon>
        <taxon>Bacillati</taxon>
        <taxon>Actinomycetota</taxon>
        <taxon>Actinomycetes</taxon>
        <taxon>Pseudonocardiales</taxon>
        <taxon>Pseudonocardiaceae</taxon>
        <taxon>Saccharopolyspora</taxon>
    </lineage>
</organism>
<dbReference type="InterPro" id="IPR000719">
    <property type="entry name" value="Prot_kinase_dom"/>
</dbReference>
<dbReference type="PROSITE" id="PS00108">
    <property type="entry name" value="PROTEIN_KINASE_ST"/>
    <property type="match status" value="1"/>
</dbReference>
<proteinExistence type="predicted"/>
<dbReference type="InterPro" id="IPR011009">
    <property type="entry name" value="Kinase-like_dom_sf"/>
</dbReference>
<accession>A0ABT4UZ95</accession>
<protein>
    <submittedName>
        <fullName evidence="8">Serine/threonine-protein kinase</fullName>
    </submittedName>
</protein>
<evidence type="ECO:0000313" key="8">
    <source>
        <dbReference type="EMBL" id="MDA3627045.1"/>
    </source>
</evidence>
<dbReference type="SUPFAM" id="SSF56112">
    <property type="entry name" value="Protein kinase-like (PK-like)"/>
    <property type="match status" value="1"/>
</dbReference>
<reference evidence="8 9" key="1">
    <citation type="submission" date="2022-11" db="EMBL/GenBank/DDBJ databases">
        <title>Draft genome sequence of Saccharopolyspora sp. WRP15-2 isolated from rhizosphere soils of wild rice in Thailand.</title>
        <authorList>
            <person name="Duangmal K."/>
            <person name="Kammanee S."/>
            <person name="Muangham S."/>
        </authorList>
    </citation>
    <scope>NUCLEOTIDE SEQUENCE [LARGE SCALE GENOMIC DNA]</scope>
    <source>
        <strain evidence="8 9">WRP15-2</strain>
    </source>
</reference>
<feature type="compositionally biased region" description="Acidic residues" evidence="6">
    <location>
        <begin position="369"/>
        <end position="397"/>
    </location>
</feature>
<comment type="caution">
    <text evidence="8">The sequence shown here is derived from an EMBL/GenBank/DDBJ whole genome shotgun (WGS) entry which is preliminary data.</text>
</comment>
<evidence type="ECO:0000256" key="5">
    <source>
        <dbReference type="PROSITE-ProRule" id="PRU10141"/>
    </source>
</evidence>
<gene>
    <name evidence="8" type="ORF">OU415_16490</name>
</gene>
<keyword evidence="2 5" id="KW-0547">Nucleotide-binding</keyword>
<evidence type="ECO:0000256" key="4">
    <source>
        <dbReference type="ARBA" id="ARBA00022840"/>
    </source>
</evidence>
<keyword evidence="9" id="KW-1185">Reference proteome</keyword>
<feature type="compositionally biased region" description="Low complexity" evidence="6">
    <location>
        <begin position="347"/>
        <end position="368"/>
    </location>
</feature>
<dbReference type="InterPro" id="IPR008271">
    <property type="entry name" value="Ser/Thr_kinase_AS"/>
</dbReference>
<feature type="region of interest" description="Disordered" evidence="6">
    <location>
        <begin position="340"/>
        <end position="424"/>
    </location>
</feature>
<sequence length="565" mass="59856">MLRPLQPDDPREVGPYRLRNRLGRGGMGQVYLGVSPGGRLVAVKVVRPELADDANFRRRFAREVTAARAVAGFYTAPVVDADPDADPPWLVTAYISGPTLHEAVQQQGPLPPSAIGALGAGLAEGLGAIHAGGVVHRDLKPGNVILAEDGPRMIDFGIARAMDETHTVDILGTPPFMSPEQATGAQVGAPGDVFSLGALLVFAATGQSPFGAGQPQAILYRVVHEEPDLSGLSELPDGLTELIAACLAKDPEARPEVPALLDSLAALKGDTQWLPPGIISMITENRTATIAATKVDPRADQPPAPPPTPPPAKLSWLPALAWTLGACALGVLIVLAAIDSSSGSGGSTPTTTAESDTSTSDYYDTETSSSEDETTTEETTTEETTTTDEETLDDESTDQTPFTLDAFMPDDFTDDSGRHHQYEAGSTRPCTEWASEEVASVLTDNGCSEMLVANFVDDDSEILTTVWVYPFADYDTADTAYNALDAQDFMQLGCWDPNSGPGSGVCDNDVTAADEWQYIGQDHRYVIVAQSKWIDLRSDGSGDEQLKSAASEARSAVGPDNYYGN</sequence>
<keyword evidence="4 5" id="KW-0067">ATP-binding</keyword>
<keyword evidence="1" id="KW-0808">Transferase</keyword>
<evidence type="ECO:0000256" key="6">
    <source>
        <dbReference type="SAM" id="MobiDB-lite"/>
    </source>
</evidence>
<dbReference type="InterPro" id="IPR017441">
    <property type="entry name" value="Protein_kinase_ATP_BS"/>
</dbReference>
<dbReference type="CDD" id="cd14014">
    <property type="entry name" value="STKc_PknB_like"/>
    <property type="match status" value="1"/>
</dbReference>
<dbReference type="Gene3D" id="3.30.200.20">
    <property type="entry name" value="Phosphorylase Kinase, domain 1"/>
    <property type="match status" value="1"/>
</dbReference>
<feature type="region of interest" description="Disordered" evidence="6">
    <location>
        <begin position="542"/>
        <end position="565"/>
    </location>
</feature>
<evidence type="ECO:0000313" key="9">
    <source>
        <dbReference type="Proteomes" id="UP001210380"/>
    </source>
</evidence>
<dbReference type="RefSeq" id="WP_270949678.1">
    <property type="nucleotide sequence ID" value="NZ_JAQGLA010000023.1"/>
</dbReference>
<dbReference type="PROSITE" id="PS00107">
    <property type="entry name" value="PROTEIN_KINASE_ATP"/>
    <property type="match status" value="1"/>
</dbReference>
<evidence type="ECO:0000256" key="3">
    <source>
        <dbReference type="ARBA" id="ARBA00022777"/>
    </source>
</evidence>
<feature type="domain" description="Protein kinase" evidence="7">
    <location>
        <begin position="16"/>
        <end position="274"/>
    </location>
</feature>
<evidence type="ECO:0000259" key="7">
    <source>
        <dbReference type="PROSITE" id="PS50011"/>
    </source>
</evidence>
<feature type="binding site" evidence="5">
    <location>
        <position position="44"/>
    </location>
    <ligand>
        <name>ATP</name>
        <dbReference type="ChEBI" id="CHEBI:30616"/>
    </ligand>
</feature>
<evidence type="ECO:0000256" key="1">
    <source>
        <dbReference type="ARBA" id="ARBA00022679"/>
    </source>
</evidence>
<keyword evidence="8" id="KW-0560">Oxidoreductase</keyword>
<dbReference type="PANTHER" id="PTHR43289:SF34">
    <property type="entry name" value="SERINE_THREONINE-PROTEIN KINASE YBDM-RELATED"/>
    <property type="match status" value="1"/>
</dbReference>
<dbReference type="GO" id="GO:0016491">
    <property type="term" value="F:oxidoreductase activity"/>
    <property type="evidence" value="ECO:0007669"/>
    <property type="project" value="UniProtKB-KW"/>
</dbReference>
<keyword evidence="3 8" id="KW-0418">Kinase</keyword>
<dbReference type="EMBL" id="JAQGLA010000023">
    <property type="protein sequence ID" value="MDA3627045.1"/>
    <property type="molecule type" value="Genomic_DNA"/>
</dbReference>
<dbReference type="GO" id="GO:0016301">
    <property type="term" value="F:kinase activity"/>
    <property type="evidence" value="ECO:0007669"/>
    <property type="project" value="UniProtKB-KW"/>
</dbReference>
<dbReference type="Gene3D" id="1.10.510.10">
    <property type="entry name" value="Transferase(Phosphotransferase) domain 1"/>
    <property type="match status" value="1"/>
</dbReference>
<dbReference type="PROSITE" id="PS50011">
    <property type="entry name" value="PROTEIN_KINASE_DOM"/>
    <property type="match status" value="1"/>
</dbReference>